<sequence length="194" mass="21238">MSLCWLGAVVALIGRGGAAAMCDQAVRLHDHQEADDHGPIVHRNKASLDHIFGYAVPSFPCHVTTLFGALMNVSASRVRCFLSRLRQYLDVKNTGHDLAQYGPRRSQPSSTEFTYCIGLAGVTIPAPSPPQAMATTSRRSVSLPSMFGEVDTTAQPPAARRLRSPLGGLELGRLQLWAQLRHIKHFSSWKGDRH</sequence>
<reference evidence="3" key="1">
    <citation type="submission" date="2016-02" db="EMBL/GenBank/DDBJ databases">
        <title>Draft genome sequence of Microdochium bolleyi, a fungal endophyte of beachgrass.</title>
        <authorList>
            <consortium name="DOE Joint Genome Institute"/>
            <person name="David A.S."/>
            <person name="May G."/>
            <person name="Haridas S."/>
            <person name="Lim J."/>
            <person name="Wang M."/>
            <person name="Labutti K."/>
            <person name="Lipzen A."/>
            <person name="Barry K."/>
            <person name="Grigoriev I.V."/>
        </authorList>
    </citation>
    <scope>NUCLEOTIDE SEQUENCE [LARGE SCALE GENOMIC DNA]</scope>
    <source>
        <strain evidence="3">J235TASD1</strain>
    </source>
</reference>
<protein>
    <recommendedName>
        <fullName evidence="4">Secreted protein</fullName>
    </recommendedName>
</protein>
<keyword evidence="3" id="KW-1185">Reference proteome</keyword>
<keyword evidence="1" id="KW-0732">Signal</keyword>
<dbReference type="AlphaFoldDB" id="A0A136IZG3"/>
<dbReference type="InParanoid" id="A0A136IZG3"/>
<evidence type="ECO:0000256" key="1">
    <source>
        <dbReference type="SAM" id="SignalP"/>
    </source>
</evidence>
<evidence type="ECO:0000313" key="2">
    <source>
        <dbReference type="EMBL" id="KXJ90194.1"/>
    </source>
</evidence>
<evidence type="ECO:0008006" key="4">
    <source>
        <dbReference type="Google" id="ProtNLM"/>
    </source>
</evidence>
<name>A0A136IZG3_9PEZI</name>
<evidence type="ECO:0000313" key="3">
    <source>
        <dbReference type="Proteomes" id="UP000070501"/>
    </source>
</evidence>
<dbReference type="Proteomes" id="UP000070501">
    <property type="component" value="Unassembled WGS sequence"/>
</dbReference>
<feature type="signal peptide" evidence="1">
    <location>
        <begin position="1"/>
        <end position="20"/>
    </location>
</feature>
<feature type="chain" id="PRO_5007293303" description="Secreted protein" evidence="1">
    <location>
        <begin position="21"/>
        <end position="194"/>
    </location>
</feature>
<dbReference type="EMBL" id="KQ964253">
    <property type="protein sequence ID" value="KXJ90194.1"/>
    <property type="molecule type" value="Genomic_DNA"/>
</dbReference>
<organism evidence="2 3">
    <name type="scientific">Microdochium bolleyi</name>
    <dbReference type="NCBI Taxonomy" id="196109"/>
    <lineage>
        <taxon>Eukaryota</taxon>
        <taxon>Fungi</taxon>
        <taxon>Dikarya</taxon>
        <taxon>Ascomycota</taxon>
        <taxon>Pezizomycotina</taxon>
        <taxon>Sordariomycetes</taxon>
        <taxon>Xylariomycetidae</taxon>
        <taxon>Xylariales</taxon>
        <taxon>Microdochiaceae</taxon>
        <taxon>Microdochium</taxon>
    </lineage>
</organism>
<accession>A0A136IZG3</accession>
<proteinExistence type="predicted"/>
<gene>
    <name evidence="2" type="ORF">Micbo1qcDRAFT_227320</name>
</gene>